<dbReference type="Pfam" id="PF00480">
    <property type="entry name" value="ROK"/>
    <property type="match status" value="1"/>
</dbReference>
<dbReference type="RefSeq" id="WP_185767182.1">
    <property type="nucleotide sequence ID" value="NZ_RIBP01000004.1"/>
</dbReference>
<dbReference type="PANTHER" id="PTHR18964">
    <property type="entry name" value="ROK (REPRESSOR, ORF, KINASE) FAMILY"/>
    <property type="match status" value="1"/>
</dbReference>
<evidence type="ECO:0000256" key="1">
    <source>
        <dbReference type="ARBA" id="ARBA00002486"/>
    </source>
</evidence>
<dbReference type="InterPro" id="IPR000835">
    <property type="entry name" value="HTH_MarR-typ"/>
</dbReference>
<dbReference type="CDD" id="cd24076">
    <property type="entry name" value="ASKHA_ATPase_ROK_BsXylR-like"/>
    <property type="match status" value="1"/>
</dbReference>
<dbReference type="InterPro" id="IPR036390">
    <property type="entry name" value="WH_DNA-bd_sf"/>
</dbReference>
<evidence type="ECO:0000256" key="2">
    <source>
        <dbReference type="ARBA" id="ARBA00006479"/>
    </source>
</evidence>
<reference evidence="6" key="1">
    <citation type="submission" date="2018-10" db="EMBL/GenBank/DDBJ databases">
        <title>FDA dAtabase for Regulatory Grade micrObial Sequences (FDA-ARGOS): Supporting development and validation of Infectious Disease Dx tests.</title>
        <authorList>
            <person name="Minogue T."/>
            <person name="Wolcott M."/>
            <person name="Wasieloski L."/>
            <person name="Aguilar W."/>
            <person name="Moore D."/>
            <person name="Tallon L."/>
            <person name="Sadzewicz L."/>
            <person name="Sengamalay N."/>
            <person name="Ott S."/>
            <person name="Godinez A."/>
            <person name="Nagaraj S."/>
            <person name="Vavikolanu K."/>
            <person name="Vyas G."/>
            <person name="Nadendla S."/>
            <person name="George J."/>
            <person name="Sichtig H."/>
        </authorList>
    </citation>
    <scope>NUCLEOTIDE SEQUENCE [LARGE SCALE GENOMIC DNA]</scope>
    <source>
        <strain evidence="6">FDAARGOS_343</strain>
    </source>
</reference>
<evidence type="ECO:0000259" key="4">
    <source>
        <dbReference type="Pfam" id="PF12802"/>
    </source>
</evidence>
<accession>A0A553SPS8</accession>
<evidence type="ECO:0000256" key="3">
    <source>
        <dbReference type="ARBA" id="ARBA00022629"/>
    </source>
</evidence>
<dbReference type="Gene3D" id="3.30.420.40">
    <property type="match status" value="2"/>
</dbReference>
<name>A0A553SPS8_NIACI</name>
<evidence type="ECO:0000313" key="5">
    <source>
        <dbReference type="EMBL" id="TRZ38989.1"/>
    </source>
</evidence>
<dbReference type="InterPro" id="IPR000600">
    <property type="entry name" value="ROK"/>
</dbReference>
<dbReference type="PANTHER" id="PTHR18964:SF149">
    <property type="entry name" value="BIFUNCTIONAL UDP-N-ACETYLGLUCOSAMINE 2-EPIMERASE_N-ACETYLMANNOSAMINE KINASE"/>
    <property type="match status" value="1"/>
</dbReference>
<keyword evidence="3" id="KW-0119">Carbohydrate metabolism</keyword>
<comment type="similarity">
    <text evidence="2">Belongs to the ROK (NagC/XylR) family.</text>
</comment>
<organism evidence="5 6">
    <name type="scientific">Niallia circulans</name>
    <name type="common">Bacillus circulans</name>
    <dbReference type="NCBI Taxonomy" id="1397"/>
    <lineage>
        <taxon>Bacteria</taxon>
        <taxon>Bacillati</taxon>
        <taxon>Bacillota</taxon>
        <taxon>Bacilli</taxon>
        <taxon>Bacillales</taxon>
        <taxon>Bacillaceae</taxon>
        <taxon>Niallia</taxon>
    </lineage>
</organism>
<dbReference type="EMBL" id="RIBP01000004">
    <property type="protein sequence ID" value="TRZ38989.1"/>
    <property type="molecule type" value="Genomic_DNA"/>
</dbReference>
<dbReference type="GO" id="GO:0003700">
    <property type="term" value="F:DNA-binding transcription factor activity"/>
    <property type="evidence" value="ECO:0007669"/>
    <property type="project" value="InterPro"/>
</dbReference>
<dbReference type="Proteomes" id="UP000319837">
    <property type="component" value="Unassembled WGS sequence"/>
</dbReference>
<dbReference type="SUPFAM" id="SSF46785">
    <property type="entry name" value="Winged helix' DNA-binding domain"/>
    <property type="match status" value="1"/>
</dbReference>
<dbReference type="GO" id="GO:0042732">
    <property type="term" value="P:D-xylose metabolic process"/>
    <property type="evidence" value="ECO:0007669"/>
    <property type="project" value="UniProtKB-KW"/>
</dbReference>
<keyword evidence="3" id="KW-0859">Xylose metabolism</keyword>
<dbReference type="SUPFAM" id="SSF53067">
    <property type="entry name" value="Actin-like ATPase domain"/>
    <property type="match status" value="1"/>
</dbReference>
<comment type="caution">
    <text evidence="5">The sequence shown here is derived from an EMBL/GenBank/DDBJ whole genome shotgun (WGS) entry which is preliminary data.</text>
</comment>
<dbReference type="AlphaFoldDB" id="A0A553SPS8"/>
<dbReference type="Pfam" id="PF12802">
    <property type="entry name" value="MarR_2"/>
    <property type="match status" value="1"/>
</dbReference>
<dbReference type="InterPro" id="IPR043129">
    <property type="entry name" value="ATPase_NBD"/>
</dbReference>
<feature type="domain" description="HTH marR-type" evidence="4">
    <location>
        <begin position="16"/>
        <end position="57"/>
    </location>
</feature>
<dbReference type="InterPro" id="IPR036388">
    <property type="entry name" value="WH-like_DNA-bd_sf"/>
</dbReference>
<proteinExistence type="inferred from homology"/>
<gene>
    <name evidence="5" type="ORF">CEQ21_26900</name>
</gene>
<dbReference type="Gene3D" id="1.10.10.10">
    <property type="entry name" value="Winged helix-like DNA-binding domain superfamily/Winged helix DNA-binding domain"/>
    <property type="match status" value="1"/>
</dbReference>
<evidence type="ECO:0000313" key="6">
    <source>
        <dbReference type="Proteomes" id="UP000319837"/>
    </source>
</evidence>
<sequence length="389" mass="42186">MPITWNQQLVKKENKSLVLSQIINHAPLSRADIAQRSGLNKGTVSSLVAELIEEKLINESGPGESSGGRRPVMLHFNHGAGHTIGIDLGVNYILGVLTDLSGNIIVHKNESYKNISYEDTMSRVVNIIKALISAAPPSPYNIVGIGVGTPGIVDKKGILLLAPNLGWHDIPFQTELERIFQIPVIVENEANTGAYGEKRFGVGQHADNLIYISAGIGIGAGIIINGELYSGFTGYSGEVGHMTIDRNGVKCTCGNKGCWELYASEQALLSKYYSKNLKKENGLDDIISLAKQGNKEVLETLAEIGENLALGIINIIHAFNPEQIIIGNRLASCKQWLEPKVKEVIQQYTSPFNQTDIRIDFSNPIMPVSAIGASAFSAEAFLKAQLEIK</sequence>
<protein>
    <submittedName>
        <fullName evidence="5">ROK family transcriptional regulator</fullName>
    </submittedName>
</protein>
<comment type="function">
    <text evidence="1">Transcriptional repressor of xylose-utilizing enzymes.</text>
</comment>